<dbReference type="EMBL" id="JANAVB010014400">
    <property type="protein sequence ID" value="KAJ6834414.1"/>
    <property type="molecule type" value="Genomic_DNA"/>
</dbReference>
<protein>
    <recommendedName>
        <fullName evidence="3">C2H2-type domain-containing protein</fullName>
    </recommendedName>
</protein>
<dbReference type="Gene3D" id="3.90.228.10">
    <property type="match status" value="1"/>
</dbReference>
<name>A0AAX6H0W8_IRIPA</name>
<evidence type="ECO:0000259" key="3">
    <source>
        <dbReference type="PROSITE" id="PS50157"/>
    </source>
</evidence>
<reference evidence="4" key="2">
    <citation type="submission" date="2023-04" db="EMBL/GenBank/DDBJ databases">
        <authorList>
            <person name="Bruccoleri R.E."/>
            <person name="Oakeley E.J."/>
            <person name="Faust A.-M."/>
            <person name="Dessus-Babus S."/>
            <person name="Altorfer M."/>
            <person name="Burckhardt D."/>
            <person name="Oertli M."/>
            <person name="Naumann U."/>
            <person name="Petersen F."/>
            <person name="Wong J."/>
        </authorList>
    </citation>
    <scope>NUCLEOTIDE SEQUENCE</scope>
    <source>
        <strain evidence="4">GSM-AAB239-AS_SAM_17_03QT</strain>
        <tissue evidence="4">Leaf</tissue>
    </source>
</reference>
<reference evidence="4" key="1">
    <citation type="journal article" date="2023" name="GigaByte">
        <title>Genome assembly of the bearded iris, Iris pallida Lam.</title>
        <authorList>
            <person name="Bruccoleri R.E."/>
            <person name="Oakeley E.J."/>
            <person name="Faust A.M.E."/>
            <person name="Altorfer M."/>
            <person name="Dessus-Babus S."/>
            <person name="Burckhardt D."/>
            <person name="Oertli M."/>
            <person name="Naumann U."/>
            <person name="Petersen F."/>
            <person name="Wong J."/>
        </authorList>
    </citation>
    <scope>NUCLEOTIDE SEQUENCE</scope>
    <source>
        <strain evidence="4">GSM-AAB239-AS_SAM_17_03QT</strain>
    </source>
</reference>
<evidence type="ECO:0000313" key="5">
    <source>
        <dbReference type="Proteomes" id="UP001140949"/>
    </source>
</evidence>
<dbReference type="GO" id="GO:0008270">
    <property type="term" value="F:zinc ion binding"/>
    <property type="evidence" value="ECO:0007669"/>
    <property type="project" value="UniProtKB-KW"/>
</dbReference>
<sequence length="410" mass="44464">MAVPLESRNSRKLTTKPSHQCQKKKTIQKDDEKPQPPWGTLRSFFSCKYHQTVVTEGGKKRLTRIGWSGALCNLRESSKVMQRPEPNSPESFKDGGSGIANSISSRSLKAPSSDMSGALTTTSSSSLSHSSASIAAATSSSSSSSLGGSFSGMHLRRFSGCYECHTVVDPITGVSRVPSMRRNSVFTCSDCGEIFTKSETLELHQALKHAVSELCPEDNSRNIIEIIFQSSWLKKEAPVCKIDRILKVHNTQKTISRFEAYRDSIKSSANSFAKKHARCIADGNELLRFHCTSISCSLGLNGSTNLCVSSPGCSVCSIVRDGFKPDALGKIRTMETSGGAHDVAEISSDGEERAMLVCRVIGGRVNKNQDGSEDYDSVAGSTGTYSNLDELLVFDPKAILPCFVVIYRGF</sequence>
<dbReference type="PROSITE" id="PS00028">
    <property type="entry name" value="ZINC_FINGER_C2H2_1"/>
    <property type="match status" value="1"/>
</dbReference>
<dbReference type="PANTHER" id="PTHR31681:SF3">
    <property type="entry name" value="OS04G0690100 PROTEIN"/>
    <property type="match status" value="1"/>
</dbReference>
<gene>
    <name evidence="4" type="ORF">M6B38_335175</name>
</gene>
<feature type="region of interest" description="Disordered" evidence="2">
    <location>
        <begin position="1"/>
        <end position="38"/>
    </location>
</feature>
<feature type="compositionally biased region" description="Low complexity" evidence="2">
    <location>
        <begin position="116"/>
        <end position="125"/>
    </location>
</feature>
<feature type="domain" description="C2H2-type" evidence="3">
    <location>
        <begin position="186"/>
        <end position="214"/>
    </location>
</feature>
<dbReference type="PROSITE" id="PS50157">
    <property type="entry name" value="ZINC_FINGER_C2H2_2"/>
    <property type="match status" value="1"/>
</dbReference>
<organism evidence="4 5">
    <name type="scientific">Iris pallida</name>
    <name type="common">Sweet iris</name>
    <dbReference type="NCBI Taxonomy" id="29817"/>
    <lineage>
        <taxon>Eukaryota</taxon>
        <taxon>Viridiplantae</taxon>
        <taxon>Streptophyta</taxon>
        <taxon>Embryophyta</taxon>
        <taxon>Tracheophyta</taxon>
        <taxon>Spermatophyta</taxon>
        <taxon>Magnoliopsida</taxon>
        <taxon>Liliopsida</taxon>
        <taxon>Asparagales</taxon>
        <taxon>Iridaceae</taxon>
        <taxon>Iridoideae</taxon>
        <taxon>Irideae</taxon>
        <taxon>Iris</taxon>
    </lineage>
</organism>
<proteinExistence type="predicted"/>
<dbReference type="PANTHER" id="PTHR31681">
    <property type="entry name" value="C2H2-LIKE ZINC FINGER PROTEIN"/>
    <property type="match status" value="1"/>
</dbReference>
<dbReference type="SUPFAM" id="SSF56399">
    <property type="entry name" value="ADP-ribosylation"/>
    <property type="match status" value="1"/>
</dbReference>
<evidence type="ECO:0000313" key="4">
    <source>
        <dbReference type="EMBL" id="KAJ6834414.1"/>
    </source>
</evidence>
<dbReference type="AlphaFoldDB" id="A0AAX6H0W8"/>
<evidence type="ECO:0000256" key="2">
    <source>
        <dbReference type="SAM" id="MobiDB-lite"/>
    </source>
</evidence>
<keyword evidence="1" id="KW-0479">Metal-binding</keyword>
<keyword evidence="1" id="KW-0862">Zinc</keyword>
<evidence type="ECO:0000256" key="1">
    <source>
        <dbReference type="PROSITE-ProRule" id="PRU00042"/>
    </source>
</evidence>
<keyword evidence="1" id="KW-0863">Zinc-finger</keyword>
<accession>A0AAX6H0W8</accession>
<dbReference type="Proteomes" id="UP001140949">
    <property type="component" value="Unassembled WGS sequence"/>
</dbReference>
<feature type="region of interest" description="Disordered" evidence="2">
    <location>
        <begin position="77"/>
        <end position="125"/>
    </location>
</feature>
<comment type="caution">
    <text evidence="4">The sequence shown here is derived from an EMBL/GenBank/DDBJ whole genome shotgun (WGS) entry which is preliminary data.</text>
</comment>
<keyword evidence="5" id="KW-1185">Reference proteome</keyword>
<dbReference type="InterPro" id="IPR013087">
    <property type="entry name" value="Znf_C2H2_type"/>
</dbReference>